<name>A0A4D7BHL0_9HYPH</name>
<evidence type="ECO:0000313" key="2">
    <source>
        <dbReference type="Proteomes" id="UP000298781"/>
    </source>
</evidence>
<dbReference type="KEGG" id="pstg:E8M01_25555"/>
<gene>
    <name evidence="1" type="ORF">E8M01_25555</name>
</gene>
<reference evidence="1 2" key="1">
    <citation type="submission" date="2019-04" db="EMBL/GenBank/DDBJ databases">
        <title>Phreatobacter aquaticus sp. nov.</title>
        <authorList>
            <person name="Choi A."/>
        </authorList>
    </citation>
    <scope>NUCLEOTIDE SEQUENCE [LARGE SCALE GENOMIC DNA]</scope>
    <source>
        <strain evidence="1 2">KCTC 52518</strain>
    </source>
</reference>
<organism evidence="1 2">
    <name type="scientific">Phreatobacter stygius</name>
    <dbReference type="NCBI Taxonomy" id="1940610"/>
    <lineage>
        <taxon>Bacteria</taxon>
        <taxon>Pseudomonadati</taxon>
        <taxon>Pseudomonadota</taxon>
        <taxon>Alphaproteobacteria</taxon>
        <taxon>Hyphomicrobiales</taxon>
        <taxon>Phreatobacteraceae</taxon>
        <taxon>Phreatobacter</taxon>
    </lineage>
</organism>
<keyword evidence="2" id="KW-1185">Reference proteome</keyword>
<dbReference type="RefSeq" id="WP_136962728.1">
    <property type="nucleotide sequence ID" value="NZ_CP039690.1"/>
</dbReference>
<accession>A0A4D7BHL0</accession>
<dbReference type="AlphaFoldDB" id="A0A4D7BHL0"/>
<protein>
    <submittedName>
        <fullName evidence="1">Uncharacterized protein</fullName>
    </submittedName>
</protein>
<evidence type="ECO:0000313" key="1">
    <source>
        <dbReference type="EMBL" id="QCI67297.1"/>
    </source>
</evidence>
<dbReference type="EMBL" id="CP039690">
    <property type="protein sequence ID" value="QCI67297.1"/>
    <property type="molecule type" value="Genomic_DNA"/>
</dbReference>
<dbReference type="Proteomes" id="UP000298781">
    <property type="component" value="Chromosome"/>
</dbReference>
<proteinExistence type="predicted"/>
<dbReference type="OrthoDB" id="8215879at2"/>
<sequence length="248" mass="26121">MIALVATMLAGCVSTDRVRFNAGQGQTAMQRDGRPAVSSVQRNTIAILSRMGREIPQGGRVGYVLAVHNRSGGAVDFSIQGVEAVQTMPGRPQHRIAVIPFEQMLQEERNRQIATAILVGVAAGANAAAAANAGNWRSNTTIYTPRGVYSGTTVGYSPGLAAAASANAAVQNQAMIEGVVAQGQANMASLEGTYIKDHTVMPGEWYGGRFGIEPPVSDGSTATKTYQIQVRLGADVHVFDIVQEPVPR</sequence>